<organism evidence="2 3">
    <name type="scientific">Phaseolus angularis</name>
    <name type="common">Azuki bean</name>
    <name type="synonym">Vigna angularis</name>
    <dbReference type="NCBI Taxonomy" id="3914"/>
    <lineage>
        <taxon>Eukaryota</taxon>
        <taxon>Viridiplantae</taxon>
        <taxon>Streptophyta</taxon>
        <taxon>Embryophyta</taxon>
        <taxon>Tracheophyta</taxon>
        <taxon>Spermatophyta</taxon>
        <taxon>Magnoliopsida</taxon>
        <taxon>eudicotyledons</taxon>
        <taxon>Gunneridae</taxon>
        <taxon>Pentapetalae</taxon>
        <taxon>rosids</taxon>
        <taxon>fabids</taxon>
        <taxon>Fabales</taxon>
        <taxon>Fabaceae</taxon>
        <taxon>Papilionoideae</taxon>
        <taxon>50 kb inversion clade</taxon>
        <taxon>NPAAA clade</taxon>
        <taxon>indigoferoid/millettioid clade</taxon>
        <taxon>Phaseoleae</taxon>
        <taxon>Vigna</taxon>
    </lineage>
</organism>
<reference evidence="3" key="1">
    <citation type="journal article" date="2015" name="Proc. Natl. Acad. Sci. U.S.A.">
        <title>Genome sequencing of adzuki bean (Vigna angularis) provides insight into high starch and low fat accumulation and domestication.</title>
        <authorList>
            <person name="Yang K."/>
            <person name="Tian Z."/>
            <person name="Chen C."/>
            <person name="Luo L."/>
            <person name="Zhao B."/>
            <person name="Wang Z."/>
            <person name="Yu L."/>
            <person name="Li Y."/>
            <person name="Sun Y."/>
            <person name="Li W."/>
            <person name="Chen Y."/>
            <person name="Li Y."/>
            <person name="Zhang Y."/>
            <person name="Ai D."/>
            <person name="Zhao J."/>
            <person name="Shang C."/>
            <person name="Ma Y."/>
            <person name="Wu B."/>
            <person name="Wang M."/>
            <person name="Gao L."/>
            <person name="Sun D."/>
            <person name="Zhang P."/>
            <person name="Guo F."/>
            <person name="Wang W."/>
            <person name="Li Y."/>
            <person name="Wang J."/>
            <person name="Varshney R.K."/>
            <person name="Wang J."/>
            <person name="Ling H.Q."/>
            <person name="Wan P."/>
        </authorList>
    </citation>
    <scope>NUCLEOTIDE SEQUENCE</scope>
    <source>
        <strain evidence="3">cv. Jingnong 6</strain>
    </source>
</reference>
<dbReference type="Proteomes" id="UP000053144">
    <property type="component" value="Chromosome 7"/>
</dbReference>
<proteinExistence type="predicted"/>
<dbReference type="AlphaFoldDB" id="A0A0L9UXU9"/>
<name>A0A0L9UXU9_PHAAN</name>
<evidence type="ECO:0000313" key="2">
    <source>
        <dbReference type="EMBL" id="KOM47374.1"/>
    </source>
</evidence>
<evidence type="ECO:0000256" key="1">
    <source>
        <dbReference type="SAM" id="MobiDB-lite"/>
    </source>
</evidence>
<dbReference type="Gramene" id="KOM47374">
    <property type="protein sequence ID" value="KOM47374"/>
    <property type="gene ID" value="LR48_Vigan07g107800"/>
</dbReference>
<sequence length="207" mass="22393">MMYISSFCCWSPCFSSPSEAPGPCVVCVKPLAGCWTRPCSFCYFLWVLAAIAFSKHTSYPSRARRVSVLGCVLKLLAGPLLDCVGRTLPPSSWASLDSAPFPQASDALLPTWLLRAPLKLATGLSSCTLLSSGRSKICVWATSCESRRCFFACWTMASIFPMQKEKLQLPLNGSLPLSGTQKPTVAPLRGEKAVAGRKPTHALTAER</sequence>
<accession>A0A0L9UXU9</accession>
<protein>
    <submittedName>
        <fullName evidence="2">Uncharacterized protein</fullName>
    </submittedName>
</protein>
<evidence type="ECO:0000313" key="3">
    <source>
        <dbReference type="Proteomes" id="UP000053144"/>
    </source>
</evidence>
<dbReference type="EMBL" id="CM003377">
    <property type="protein sequence ID" value="KOM47374.1"/>
    <property type="molecule type" value="Genomic_DNA"/>
</dbReference>
<gene>
    <name evidence="2" type="ORF">LR48_Vigan07g107800</name>
</gene>
<feature type="region of interest" description="Disordered" evidence="1">
    <location>
        <begin position="180"/>
        <end position="207"/>
    </location>
</feature>